<keyword evidence="9" id="KW-0175">Coiled coil</keyword>
<dbReference type="KEGG" id="stha:NCTC11429_00096"/>
<dbReference type="SUPFAM" id="SSF63411">
    <property type="entry name" value="LuxS/MPP-like metallohydrolase"/>
    <property type="match status" value="4"/>
</dbReference>
<sequence>MHLKKLLYLSLLGFSPMLAHSSSTPGATEIVWSKHEDDTTALPFDKSVRYGKLPNGLTYYIRKNTEPQERVYMYLVNKVGSILENEKQRGLAHFLEHMAFNGTTHYPDNSLVDYLQKNGISFGADINAYTSFNETVYQLQLPSNDGKLVSNGFQILQDWAQGISLTHREIDKERGVILEEKRAGKSLGERIQDKTLPVALNHSLYAQRIPIGTEEVIQHFPYEEIEHFYKSWYRPNLQAVIVVGDIDVDQTERTLKKQFSLLKNPLQPTARKTYHIPLQGKNQFMVVTDPEITATSINISIKHPERKLQNLADYKHNLIKTLFNTMMAGRYSPLFRIANPPFLSGGASLGGFMGGLDVFQIELTAKPGRLKEGFDAVWRELLRAKQYGFTAAELQRAKDTYMNQMENMLEEKDKIASEQYVQEYIQHFLNGVASPGIDHEMKLTREMLPAVSLSDIQQLLQQYLTNSNRDIIVTASESDKANLPKEADINSWIATLSKEKQTAFTEETSDLPLLKREAQSGTIVKEEKDSSLGTTTLTLSNDVRVLLKPTNYQNNQITFQGYSYGGTSLYDDRDFQSATNAVGLIAASGLGNYTAEQFEKSLAGRTASASPFISETAQGVSGYANNKDLELALQMMYGYFTEPRLDTAIVAGILANAKDGLKDRDKNGDAVFQDSVMAILSGNNVRRTGLTMEKINQINPQRALDIYKERFANASGYNFAFVGSFDIEKIKPLLAKYIGGLPSISSKAPAYRDLNIHIPAGKIEKKLALSKEEKAMVYLVLSGPYDYSEANNMALQAFREVLDIRLLERLREEEGGVYSPSIQMDYSKLPDARYTLTVAFSCSVANADKLAKYSLEEIEKLKTAGPSVANLDKFKANDKLNYESALKTNDFWSNYLYSNLYNGDDMHRIFERASLRDQLTPALVKAAAKRYISDQNVIKIVQLPEVKK</sequence>
<proteinExistence type="inferred from homology"/>
<keyword evidence="4" id="KW-0479">Metal-binding</keyword>
<evidence type="ECO:0000313" key="14">
    <source>
        <dbReference type="Proteomes" id="UP000308196"/>
    </source>
</evidence>
<organism evidence="13 14">
    <name type="scientific">Sphingobacterium thalpophilum</name>
    <dbReference type="NCBI Taxonomy" id="259"/>
    <lineage>
        <taxon>Bacteria</taxon>
        <taxon>Pseudomonadati</taxon>
        <taxon>Bacteroidota</taxon>
        <taxon>Sphingobacteriia</taxon>
        <taxon>Sphingobacteriales</taxon>
        <taxon>Sphingobacteriaceae</taxon>
        <taxon>Sphingobacterium</taxon>
    </lineage>
</organism>
<name>A0A4U9U544_9SPHI</name>
<keyword evidence="5" id="KW-0378">Hydrolase</keyword>
<dbReference type="Pfam" id="PF05193">
    <property type="entry name" value="Peptidase_M16_C"/>
    <property type="match status" value="2"/>
</dbReference>
<evidence type="ECO:0000259" key="11">
    <source>
        <dbReference type="Pfam" id="PF00675"/>
    </source>
</evidence>
<evidence type="ECO:0000256" key="2">
    <source>
        <dbReference type="ARBA" id="ARBA00007261"/>
    </source>
</evidence>
<dbReference type="InterPro" id="IPR011249">
    <property type="entry name" value="Metalloenz_LuxS/M16"/>
</dbReference>
<feature type="domain" description="Peptidase M16 C-terminal" evidence="12">
    <location>
        <begin position="698"/>
        <end position="876"/>
    </location>
</feature>
<evidence type="ECO:0000313" key="13">
    <source>
        <dbReference type="EMBL" id="VTR28010.1"/>
    </source>
</evidence>
<dbReference type="PANTHER" id="PTHR43690:SF34">
    <property type="entry name" value="ZINC PROTEASE PQQL-LIKE"/>
    <property type="match status" value="1"/>
</dbReference>
<dbReference type="PANTHER" id="PTHR43690">
    <property type="entry name" value="NARDILYSIN"/>
    <property type="match status" value="1"/>
</dbReference>
<dbReference type="InterPro" id="IPR001431">
    <property type="entry name" value="Pept_M16_Zn_BS"/>
</dbReference>
<dbReference type="InterPro" id="IPR007863">
    <property type="entry name" value="Peptidase_M16_C"/>
</dbReference>
<gene>
    <name evidence="13" type="primary">yhjJ_1</name>
    <name evidence="13" type="ORF">NCTC11429_00096</name>
</gene>
<evidence type="ECO:0000256" key="1">
    <source>
        <dbReference type="ARBA" id="ARBA00001947"/>
    </source>
</evidence>
<keyword evidence="6" id="KW-0862">Zinc</keyword>
<feature type="signal peptide" evidence="10">
    <location>
        <begin position="1"/>
        <end position="21"/>
    </location>
</feature>
<dbReference type="RefSeq" id="WP_028071416.1">
    <property type="nucleotide sequence ID" value="NZ_LR590484.1"/>
</dbReference>
<evidence type="ECO:0000256" key="7">
    <source>
        <dbReference type="ARBA" id="ARBA00023049"/>
    </source>
</evidence>
<comment type="similarity">
    <text evidence="2 8">Belongs to the peptidase M16 family.</text>
</comment>
<comment type="cofactor">
    <cofactor evidence="1">
        <name>Zn(2+)</name>
        <dbReference type="ChEBI" id="CHEBI:29105"/>
    </cofactor>
</comment>
<keyword evidence="3 13" id="KW-0645">Protease</keyword>
<dbReference type="InterPro" id="IPR050626">
    <property type="entry name" value="Peptidase_M16"/>
</dbReference>
<evidence type="ECO:0000256" key="5">
    <source>
        <dbReference type="ARBA" id="ARBA00022801"/>
    </source>
</evidence>
<accession>A0A4U9U544</accession>
<dbReference type="EMBL" id="LR590484">
    <property type="protein sequence ID" value="VTR28010.1"/>
    <property type="molecule type" value="Genomic_DNA"/>
</dbReference>
<feature type="domain" description="Peptidase M16 N-terminal" evidence="11">
    <location>
        <begin position="63"/>
        <end position="185"/>
    </location>
</feature>
<dbReference type="GO" id="GO:0004222">
    <property type="term" value="F:metalloendopeptidase activity"/>
    <property type="evidence" value="ECO:0007669"/>
    <property type="project" value="InterPro"/>
</dbReference>
<feature type="chain" id="PRO_5020362703" evidence="10">
    <location>
        <begin position="22"/>
        <end position="948"/>
    </location>
</feature>
<evidence type="ECO:0000256" key="8">
    <source>
        <dbReference type="RuleBase" id="RU004447"/>
    </source>
</evidence>
<keyword evidence="10" id="KW-0732">Signal</keyword>
<keyword evidence="7" id="KW-0482">Metalloprotease</keyword>
<evidence type="ECO:0000256" key="3">
    <source>
        <dbReference type="ARBA" id="ARBA00022670"/>
    </source>
</evidence>
<dbReference type="GO" id="GO:0046872">
    <property type="term" value="F:metal ion binding"/>
    <property type="evidence" value="ECO:0007669"/>
    <property type="project" value="UniProtKB-KW"/>
</dbReference>
<dbReference type="GeneID" id="78460934"/>
<protein>
    <submittedName>
        <fullName evidence="13">Protease3</fullName>
    </submittedName>
</protein>
<feature type="domain" description="Peptidase M16 C-terminal" evidence="12">
    <location>
        <begin position="221"/>
        <end position="400"/>
    </location>
</feature>
<dbReference type="STRING" id="1123265.GCA_000686625_04859"/>
<dbReference type="Gene3D" id="3.30.830.10">
    <property type="entry name" value="Metalloenzyme, LuxS/M16 peptidase-like"/>
    <property type="match status" value="4"/>
</dbReference>
<dbReference type="AlphaFoldDB" id="A0A4U9U544"/>
<evidence type="ECO:0000256" key="4">
    <source>
        <dbReference type="ARBA" id="ARBA00022723"/>
    </source>
</evidence>
<evidence type="ECO:0000256" key="9">
    <source>
        <dbReference type="SAM" id="Coils"/>
    </source>
</evidence>
<dbReference type="PROSITE" id="PS00143">
    <property type="entry name" value="INSULINASE"/>
    <property type="match status" value="1"/>
</dbReference>
<dbReference type="Proteomes" id="UP000308196">
    <property type="component" value="Chromosome"/>
</dbReference>
<reference evidence="13 14" key="1">
    <citation type="submission" date="2019-05" db="EMBL/GenBank/DDBJ databases">
        <authorList>
            <consortium name="Pathogen Informatics"/>
        </authorList>
    </citation>
    <scope>NUCLEOTIDE SEQUENCE [LARGE SCALE GENOMIC DNA]</scope>
    <source>
        <strain evidence="13 14">NCTC11429</strain>
    </source>
</reference>
<evidence type="ECO:0000256" key="6">
    <source>
        <dbReference type="ARBA" id="ARBA00022833"/>
    </source>
</evidence>
<feature type="coiled-coil region" evidence="9">
    <location>
        <begin position="391"/>
        <end position="418"/>
    </location>
</feature>
<dbReference type="InterPro" id="IPR011765">
    <property type="entry name" value="Pept_M16_N"/>
</dbReference>
<dbReference type="GO" id="GO:0006508">
    <property type="term" value="P:proteolysis"/>
    <property type="evidence" value="ECO:0007669"/>
    <property type="project" value="UniProtKB-KW"/>
</dbReference>
<evidence type="ECO:0000259" key="12">
    <source>
        <dbReference type="Pfam" id="PF05193"/>
    </source>
</evidence>
<dbReference type="Pfam" id="PF00675">
    <property type="entry name" value="Peptidase_M16"/>
    <property type="match status" value="1"/>
</dbReference>
<evidence type="ECO:0000256" key="10">
    <source>
        <dbReference type="SAM" id="SignalP"/>
    </source>
</evidence>